<organism evidence="2 3">
    <name type="scientific">Salvia divinorum</name>
    <name type="common">Maria pastora</name>
    <name type="synonym">Diviner's sage</name>
    <dbReference type="NCBI Taxonomy" id="28513"/>
    <lineage>
        <taxon>Eukaryota</taxon>
        <taxon>Viridiplantae</taxon>
        <taxon>Streptophyta</taxon>
        <taxon>Embryophyta</taxon>
        <taxon>Tracheophyta</taxon>
        <taxon>Spermatophyta</taxon>
        <taxon>Magnoliopsida</taxon>
        <taxon>eudicotyledons</taxon>
        <taxon>Gunneridae</taxon>
        <taxon>Pentapetalae</taxon>
        <taxon>asterids</taxon>
        <taxon>lamiids</taxon>
        <taxon>Lamiales</taxon>
        <taxon>Lamiaceae</taxon>
        <taxon>Nepetoideae</taxon>
        <taxon>Mentheae</taxon>
        <taxon>Salviinae</taxon>
        <taxon>Salvia</taxon>
        <taxon>Salvia subgen. Calosphace</taxon>
    </lineage>
</organism>
<feature type="compositionally biased region" description="Polar residues" evidence="1">
    <location>
        <begin position="49"/>
        <end position="59"/>
    </location>
</feature>
<sequence>MIIPKVITVDNVTNEELRSSRFGYPSVGSQFSHRSSASNRREQHRCLYSNPSSTGTVVSPSHVGAAVSTPQSPDSRLSAEPDTPLSPDSRLHLAPPLLVPLFGLGCSSSSRVYPSIGQVQ</sequence>
<dbReference type="EMBL" id="JBEAFC010000013">
    <property type="protein sequence ID" value="KAL1534093.1"/>
    <property type="molecule type" value="Genomic_DNA"/>
</dbReference>
<feature type="compositionally biased region" description="Polar residues" evidence="1">
    <location>
        <begin position="27"/>
        <end position="38"/>
    </location>
</feature>
<evidence type="ECO:0000313" key="2">
    <source>
        <dbReference type="EMBL" id="KAL1534093.1"/>
    </source>
</evidence>
<name>A0ABD1FTN5_SALDI</name>
<keyword evidence="3" id="KW-1185">Reference proteome</keyword>
<gene>
    <name evidence="2" type="ORF">AAHA92_31492</name>
</gene>
<reference evidence="2 3" key="1">
    <citation type="submission" date="2024-06" db="EMBL/GenBank/DDBJ databases">
        <title>A chromosome level genome sequence of Diviner's sage (Salvia divinorum).</title>
        <authorList>
            <person name="Ford S.A."/>
            <person name="Ro D.-K."/>
            <person name="Ness R.W."/>
            <person name="Phillips M.A."/>
        </authorList>
    </citation>
    <scope>NUCLEOTIDE SEQUENCE [LARGE SCALE GENOMIC DNA]</scope>
    <source>
        <strain evidence="2">SAF-2024a</strain>
        <tissue evidence="2">Leaf</tissue>
    </source>
</reference>
<protein>
    <submittedName>
        <fullName evidence="2">Uncharacterized protein</fullName>
    </submittedName>
</protein>
<dbReference type="Proteomes" id="UP001567538">
    <property type="component" value="Unassembled WGS sequence"/>
</dbReference>
<dbReference type="AlphaFoldDB" id="A0ABD1FTN5"/>
<evidence type="ECO:0000313" key="3">
    <source>
        <dbReference type="Proteomes" id="UP001567538"/>
    </source>
</evidence>
<feature type="region of interest" description="Disordered" evidence="1">
    <location>
        <begin position="22"/>
        <end position="91"/>
    </location>
</feature>
<comment type="caution">
    <text evidence="2">The sequence shown here is derived from an EMBL/GenBank/DDBJ whole genome shotgun (WGS) entry which is preliminary data.</text>
</comment>
<evidence type="ECO:0000256" key="1">
    <source>
        <dbReference type="SAM" id="MobiDB-lite"/>
    </source>
</evidence>
<proteinExistence type="predicted"/>
<accession>A0ABD1FTN5</accession>